<comment type="caution">
    <text evidence="1">The sequence shown here is derived from an EMBL/GenBank/DDBJ whole genome shotgun (WGS) entry which is preliminary data.</text>
</comment>
<dbReference type="Proteomes" id="UP000676565">
    <property type="component" value="Unassembled WGS sequence"/>
</dbReference>
<evidence type="ECO:0000313" key="1">
    <source>
        <dbReference type="EMBL" id="MBP3955358.1"/>
    </source>
</evidence>
<organism evidence="1 2">
    <name type="scientific">Gemmata palustris</name>
    <dbReference type="NCBI Taxonomy" id="2822762"/>
    <lineage>
        <taxon>Bacteria</taxon>
        <taxon>Pseudomonadati</taxon>
        <taxon>Planctomycetota</taxon>
        <taxon>Planctomycetia</taxon>
        <taxon>Gemmatales</taxon>
        <taxon>Gemmataceae</taxon>
        <taxon>Gemmata</taxon>
    </lineage>
</organism>
<evidence type="ECO:0008006" key="3">
    <source>
        <dbReference type="Google" id="ProtNLM"/>
    </source>
</evidence>
<dbReference type="RefSeq" id="WP_210653440.1">
    <property type="nucleotide sequence ID" value="NZ_JAGKQQ010000001.1"/>
</dbReference>
<accession>A0ABS5BNU5</accession>
<keyword evidence="2" id="KW-1185">Reference proteome</keyword>
<dbReference type="EMBL" id="JAGKQQ010000001">
    <property type="protein sequence ID" value="MBP3955358.1"/>
    <property type="molecule type" value="Genomic_DNA"/>
</dbReference>
<proteinExistence type="predicted"/>
<gene>
    <name evidence="1" type="ORF">J8F10_08705</name>
</gene>
<protein>
    <recommendedName>
        <fullName evidence="3">GIY-YIG nuclease family protein</fullName>
    </recommendedName>
</protein>
<name>A0ABS5BNU5_9BACT</name>
<reference evidence="1 2" key="1">
    <citation type="submission" date="2021-04" db="EMBL/GenBank/DDBJ databases">
        <authorList>
            <person name="Ivanova A."/>
        </authorList>
    </citation>
    <scope>NUCLEOTIDE SEQUENCE [LARGE SCALE GENOMIC DNA]</scope>
    <source>
        <strain evidence="1 2">G18</strain>
    </source>
</reference>
<sequence>MPAALRATVHDAAVATRAPYIYGILLTFDGTTILYVGQTISQTGALGRLSQHLSETMGATLRQRLQARYEITGIEGLALEFAAIRLGEQTGFWKDEPDYREAVESLVQYGMVNELCSRKLPVCVISRVQPNAYSRLAYVRAEADRVRNALVSWVGQHVKPAT</sequence>
<evidence type="ECO:0000313" key="2">
    <source>
        <dbReference type="Proteomes" id="UP000676565"/>
    </source>
</evidence>